<feature type="compositionally biased region" description="Polar residues" evidence="1">
    <location>
        <begin position="11"/>
        <end position="27"/>
    </location>
</feature>
<keyword evidence="3" id="KW-1185">Reference proteome</keyword>
<feature type="compositionally biased region" description="Polar residues" evidence="1">
    <location>
        <begin position="75"/>
        <end position="91"/>
    </location>
</feature>
<sequence length="311" mass="33118">MFNSWRHSRRPSNPSFERTSDATSPSPTRHDVGEGPNARPSVDHAVPGALSTPHDAILAELHGHPASPLHHPPADSQTASPMKRTVSTSAGSPERTDTASPSAALRSGTASPASAPEPVYDPFSGAVAGMMVPSAEPEPEQKGTSFDRTKDDLWAHLARIRGLQSAIATMHLQMENVGAAGEKRTAGGIGRMNTGTIRPTEEWEDPGEAEEQRRAARDAEFANLAEAFEGRRVAIDGIMDKLEDLSRALTTFHALPTPVMDFANSRSNTKDSFENSPDLYGSQPGGDTPRPEHPLFPDSPSSGAPSHAAFP</sequence>
<feature type="region of interest" description="Disordered" evidence="1">
    <location>
        <begin position="263"/>
        <end position="311"/>
    </location>
</feature>
<proteinExistence type="predicted"/>
<feature type="compositionally biased region" description="Basic residues" evidence="1">
    <location>
        <begin position="1"/>
        <end position="10"/>
    </location>
</feature>
<evidence type="ECO:0000313" key="3">
    <source>
        <dbReference type="Proteomes" id="UP000218811"/>
    </source>
</evidence>
<accession>A0A2H3JD45</accession>
<dbReference type="AlphaFoldDB" id="A0A2H3JD45"/>
<name>A0A2H3JD45_WOLCO</name>
<dbReference type="Proteomes" id="UP000218811">
    <property type="component" value="Unassembled WGS sequence"/>
</dbReference>
<feature type="region of interest" description="Disordered" evidence="1">
    <location>
        <begin position="1"/>
        <end position="121"/>
    </location>
</feature>
<dbReference type="EMBL" id="KB467831">
    <property type="protein sequence ID" value="PCH33877.1"/>
    <property type="molecule type" value="Genomic_DNA"/>
</dbReference>
<evidence type="ECO:0000313" key="2">
    <source>
        <dbReference type="EMBL" id="PCH33877.1"/>
    </source>
</evidence>
<dbReference type="OrthoDB" id="2537650at2759"/>
<reference evidence="2 3" key="1">
    <citation type="journal article" date="2012" name="Science">
        <title>The Paleozoic origin of enzymatic lignin decomposition reconstructed from 31 fungal genomes.</title>
        <authorList>
            <person name="Floudas D."/>
            <person name="Binder M."/>
            <person name="Riley R."/>
            <person name="Barry K."/>
            <person name="Blanchette R.A."/>
            <person name="Henrissat B."/>
            <person name="Martinez A.T."/>
            <person name="Otillar R."/>
            <person name="Spatafora J.W."/>
            <person name="Yadav J.S."/>
            <person name="Aerts A."/>
            <person name="Benoit I."/>
            <person name="Boyd A."/>
            <person name="Carlson A."/>
            <person name="Copeland A."/>
            <person name="Coutinho P.M."/>
            <person name="de Vries R.P."/>
            <person name="Ferreira P."/>
            <person name="Findley K."/>
            <person name="Foster B."/>
            <person name="Gaskell J."/>
            <person name="Glotzer D."/>
            <person name="Gorecki P."/>
            <person name="Heitman J."/>
            <person name="Hesse C."/>
            <person name="Hori C."/>
            <person name="Igarashi K."/>
            <person name="Jurgens J.A."/>
            <person name="Kallen N."/>
            <person name="Kersten P."/>
            <person name="Kohler A."/>
            <person name="Kuees U."/>
            <person name="Kumar T.K.A."/>
            <person name="Kuo A."/>
            <person name="LaButti K."/>
            <person name="Larrondo L.F."/>
            <person name="Lindquist E."/>
            <person name="Ling A."/>
            <person name="Lombard V."/>
            <person name="Lucas S."/>
            <person name="Lundell T."/>
            <person name="Martin R."/>
            <person name="McLaughlin D.J."/>
            <person name="Morgenstern I."/>
            <person name="Morin E."/>
            <person name="Murat C."/>
            <person name="Nagy L.G."/>
            <person name="Nolan M."/>
            <person name="Ohm R.A."/>
            <person name="Patyshakuliyeva A."/>
            <person name="Rokas A."/>
            <person name="Ruiz-Duenas F.J."/>
            <person name="Sabat G."/>
            <person name="Salamov A."/>
            <person name="Samejima M."/>
            <person name="Schmutz J."/>
            <person name="Slot J.C."/>
            <person name="St John F."/>
            <person name="Stenlid J."/>
            <person name="Sun H."/>
            <person name="Sun S."/>
            <person name="Syed K."/>
            <person name="Tsang A."/>
            <person name="Wiebenga A."/>
            <person name="Young D."/>
            <person name="Pisabarro A."/>
            <person name="Eastwood D.C."/>
            <person name="Martin F."/>
            <person name="Cullen D."/>
            <person name="Grigoriev I.V."/>
            <person name="Hibbett D.S."/>
        </authorList>
    </citation>
    <scope>NUCLEOTIDE SEQUENCE [LARGE SCALE GENOMIC DNA]</scope>
    <source>
        <strain evidence="2 3">MD-104</strain>
    </source>
</reference>
<protein>
    <submittedName>
        <fullName evidence="2">Uncharacterized protein</fullName>
    </submittedName>
</protein>
<organism evidence="2 3">
    <name type="scientific">Wolfiporia cocos (strain MD-104)</name>
    <name type="common">Brown rot fungus</name>
    <dbReference type="NCBI Taxonomy" id="742152"/>
    <lineage>
        <taxon>Eukaryota</taxon>
        <taxon>Fungi</taxon>
        <taxon>Dikarya</taxon>
        <taxon>Basidiomycota</taxon>
        <taxon>Agaricomycotina</taxon>
        <taxon>Agaricomycetes</taxon>
        <taxon>Polyporales</taxon>
        <taxon>Phaeolaceae</taxon>
        <taxon>Wolfiporia</taxon>
    </lineage>
</organism>
<gene>
    <name evidence="2" type="ORF">WOLCODRAFT_141847</name>
</gene>
<evidence type="ECO:0000256" key="1">
    <source>
        <dbReference type="SAM" id="MobiDB-lite"/>
    </source>
</evidence>
<feature type="region of interest" description="Disordered" evidence="1">
    <location>
        <begin position="183"/>
        <end position="214"/>
    </location>
</feature>
<dbReference type="OMA" id="HVQMEGT"/>